<keyword evidence="4 6" id="KW-1133">Transmembrane helix</keyword>
<accession>A0AA41KJV9</accession>
<evidence type="ECO:0000256" key="6">
    <source>
        <dbReference type="SAM" id="Phobius"/>
    </source>
</evidence>
<dbReference type="Proteomes" id="UP001166304">
    <property type="component" value="Unassembled WGS sequence"/>
</dbReference>
<keyword evidence="2" id="KW-1003">Cell membrane</keyword>
<feature type="transmembrane region" description="Helical" evidence="6">
    <location>
        <begin position="6"/>
        <end position="26"/>
    </location>
</feature>
<feature type="transmembrane region" description="Helical" evidence="6">
    <location>
        <begin position="161"/>
        <end position="184"/>
    </location>
</feature>
<feature type="transmembrane region" description="Helical" evidence="6">
    <location>
        <begin position="330"/>
        <end position="358"/>
    </location>
</feature>
<dbReference type="InterPro" id="IPR043428">
    <property type="entry name" value="LivM-like"/>
</dbReference>
<proteinExistence type="predicted"/>
<feature type="transmembrane region" description="Helical" evidence="6">
    <location>
        <begin position="245"/>
        <end position="261"/>
    </location>
</feature>
<comment type="caution">
    <text evidence="7">The sequence shown here is derived from an EMBL/GenBank/DDBJ whole genome shotgun (WGS) entry which is preliminary data.</text>
</comment>
<keyword evidence="3 6" id="KW-0812">Transmembrane</keyword>
<dbReference type="CDD" id="cd06581">
    <property type="entry name" value="TM_PBP1_LivM_like"/>
    <property type="match status" value="1"/>
</dbReference>
<gene>
    <name evidence="7" type="ORF">KTS37_15380</name>
</gene>
<feature type="transmembrane region" description="Helical" evidence="6">
    <location>
        <begin position="114"/>
        <end position="130"/>
    </location>
</feature>
<reference evidence="7" key="1">
    <citation type="submission" date="2021-06" db="EMBL/GenBank/DDBJ databases">
        <title>New haloarchaea isolates fom saline soil.</title>
        <authorList>
            <person name="Duran-Viseras A."/>
            <person name="Sanchez-Porro C.S."/>
            <person name="Ventosa A."/>
        </authorList>
    </citation>
    <scope>NUCLEOTIDE SEQUENCE</scope>
    <source>
        <strain evidence="7">JCM 18369</strain>
    </source>
</reference>
<feature type="transmembrane region" description="Helical" evidence="6">
    <location>
        <begin position="38"/>
        <end position="62"/>
    </location>
</feature>
<sequence>MAVADFLITLVTFIAIYSLFGIGLNLKFGFTGLIDFGHVAYFMVGAYVTVVLTLPADAATYGGIGGFDLPGLFAALGPLGSLFGWVLGVVGGMVAAALVSLAVGVPTLRLREDYLAITALGIATILNTVVKDEDWLFNGPYGISGIHKPLVDVFPLSLGSFTVNMAVFGLLSVAVFAYVAYWLVNRFREAGRTGRIAMAVSVGLVSLWYFVMPAIDGGTVELTKNVLWLFDPTAGPNGGLDYDRFVLILAVGFLAGGYHWVERTINSPYGRVLRAIREDEDVPQALGKETFQYKMQGLMFGSALAGAAGALWAVNIGFVSPDQFASTITFFAFTAVIIGGTANNKGVILGTTVFWAIRNGTRFIDVPSQYSIQLAAARLILIGAILIVILYYRPQGLLGEQDYDIDLPGSATGGSDDV</sequence>
<dbReference type="GO" id="GO:0005886">
    <property type="term" value="C:plasma membrane"/>
    <property type="evidence" value="ECO:0007669"/>
    <property type="project" value="UniProtKB-SubCell"/>
</dbReference>
<evidence type="ECO:0000256" key="1">
    <source>
        <dbReference type="ARBA" id="ARBA00004651"/>
    </source>
</evidence>
<name>A0AA41KJV9_9EURY</name>
<dbReference type="EMBL" id="JAHQXE010000005">
    <property type="protein sequence ID" value="MBV0903173.1"/>
    <property type="molecule type" value="Genomic_DNA"/>
</dbReference>
<dbReference type="PANTHER" id="PTHR30482:SF10">
    <property type="entry name" value="HIGH-AFFINITY BRANCHED-CHAIN AMINO ACID TRANSPORT PROTEIN BRAE"/>
    <property type="match status" value="1"/>
</dbReference>
<dbReference type="PANTHER" id="PTHR30482">
    <property type="entry name" value="HIGH-AFFINITY BRANCHED-CHAIN AMINO ACID TRANSPORT SYSTEM PERMEASE"/>
    <property type="match status" value="1"/>
</dbReference>
<feature type="transmembrane region" description="Helical" evidence="6">
    <location>
        <begin position="82"/>
        <end position="102"/>
    </location>
</feature>
<dbReference type="Pfam" id="PF02653">
    <property type="entry name" value="BPD_transp_2"/>
    <property type="match status" value="1"/>
</dbReference>
<dbReference type="GO" id="GO:0015658">
    <property type="term" value="F:branched-chain amino acid transmembrane transporter activity"/>
    <property type="evidence" value="ECO:0007669"/>
    <property type="project" value="InterPro"/>
</dbReference>
<evidence type="ECO:0000256" key="4">
    <source>
        <dbReference type="ARBA" id="ARBA00022989"/>
    </source>
</evidence>
<organism evidence="7 8">
    <name type="scientific">Haloarcula salina</name>
    <dbReference type="NCBI Taxonomy" id="1429914"/>
    <lineage>
        <taxon>Archaea</taxon>
        <taxon>Methanobacteriati</taxon>
        <taxon>Methanobacteriota</taxon>
        <taxon>Stenosarchaea group</taxon>
        <taxon>Halobacteria</taxon>
        <taxon>Halobacteriales</taxon>
        <taxon>Haloarculaceae</taxon>
        <taxon>Haloarcula</taxon>
    </lineage>
</organism>
<keyword evidence="8" id="KW-1185">Reference proteome</keyword>
<dbReference type="RefSeq" id="WP_162413919.1">
    <property type="nucleotide sequence ID" value="NZ_JAHQXE010000005.1"/>
</dbReference>
<dbReference type="AlphaFoldDB" id="A0AA41KJV9"/>
<feature type="transmembrane region" description="Helical" evidence="6">
    <location>
        <begin position="196"/>
        <end position="215"/>
    </location>
</feature>
<keyword evidence="5 6" id="KW-0472">Membrane</keyword>
<evidence type="ECO:0000256" key="2">
    <source>
        <dbReference type="ARBA" id="ARBA00022475"/>
    </source>
</evidence>
<protein>
    <submittedName>
        <fullName evidence="7">Branched-chain amino acid ABC transporter permease</fullName>
    </submittedName>
</protein>
<feature type="transmembrane region" description="Helical" evidence="6">
    <location>
        <begin position="370"/>
        <end position="392"/>
    </location>
</feature>
<dbReference type="InterPro" id="IPR001851">
    <property type="entry name" value="ABC_transp_permease"/>
</dbReference>
<evidence type="ECO:0000313" key="8">
    <source>
        <dbReference type="Proteomes" id="UP001166304"/>
    </source>
</evidence>
<comment type="subcellular location">
    <subcellularLocation>
        <location evidence="1">Cell membrane</location>
        <topology evidence="1">Multi-pass membrane protein</topology>
    </subcellularLocation>
</comment>
<evidence type="ECO:0000256" key="3">
    <source>
        <dbReference type="ARBA" id="ARBA00022692"/>
    </source>
</evidence>
<evidence type="ECO:0000256" key="5">
    <source>
        <dbReference type="ARBA" id="ARBA00023136"/>
    </source>
</evidence>
<evidence type="ECO:0000313" key="7">
    <source>
        <dbReference type="EMBL" id="MBV0903173.1"/>
    </source>
</evidence>
<feature type="transmembrane region" description="Helical" evidence="6">
    <location>
        <begin position="298"/>
        <end position="318"/>
    </location>
</feature>